<comment type="caution">
    <text evidence="2">The sequence shown here is derived from an EMBL/GenBank/DDBJ whole genome shotgun (WGS) entry which is preliminary data.</text>
</comment>
<feature type="region of interest" description="Disordered" evidence="1">
    <location>
        <begin position="177"/>
        <end position="207"/>
    </location>
</feature>
<dbReference type="PANTHER" id="PTHR33067:SF32">
    <property type="entry name" value="ASPARTIC PEPTIDASE DDI1-TYPE DOMAIN-CONTAINING PROTEIN"/>
    <property type="match status" value="1"/>
</dbReference>
<gene>
    <name evidence="2" type="ORF">V6N12_012703</name>
</gene>
<proteinExistence type="predicted"/>
<accession>A0ABR2DF06</accession>
<evidence type="ECO:0000256" key="1">
    <source>
        <dbReference type="SAM" id="MobiDB-lite"/>
    </source>
</evidence>
<feature type="region of interest" description="Disordered" evidence="1">
    <location>
        <begin position="411"/>
        <end position="442"/>
    </location>
</feature>
<dbReference type="Gene3D" id="2.40.70.10">
    <property type="entry name" value="Acid Proteases"/>
    <property type="match status" value="1"/>
</dbReference>
<dbReference type="Proteomes" id="UP001472677">
    <property type="component" value="Unassembled WGS sequence"/>
</dbReference>
<name>A0ABR2DF06_9ROSI</name>
<sequence length="601" mass="67479">MLRLLLRKCFDKLLKQDDKGDVSNRDNGSCPGGYLGWHWFDALLVQWCLEKYADHIALPVVFSLPAEVGVSVGQVSTYQAALKSLENQVGQISQVLKSRLIGGFPSDTEVAKEATHEQCKAISTRSTRVLETPPNSKQGEITVTNTKVTSDTDIPAQAGIPAEVGKDHTDPPIIEEAETVAETPQPKNNRTDKLEEIRPPPPFPQRLKKQKQEYQFKKFFEILKQVHINLPLVEALQKMPNYAKFLKDMVTRKTRIGEFKTVAATEACLAMMHNKVPAKKTDPGSFTIPCSIGKNYTCKALCYHGASINLMPKSVFRKLGIGEAKPTTVMLQLADRSYVQPEGKIEDILVLVDKFIFPTDFLILDCEADEHAPIILGRPFLATSRTKIDFEKGELDLHVDREQLKIKVFKVQGQQNNEGDNNATTEPREKRTQTSKPFLGAHIERDKGALERTPENAGNSPAQKQLVVKSASEARLPFPRNSQQNASFTFFLCRRHAQQIPECSSQNMLLQHCRSKKICEEQGFFLDDGAEYYGLETIIYKKLFDLGWFRLGRKVAQANLNWVMEFYAHNAAGEDTVTVRGRRVPANLATINSILDLLITP</sequence>
<feature type="compositionally biased region" description="Polar residues" evidence="1">
    <location>
        <begin position="412"/>
        <end position="425"/>
    </location>
</feature>
<reference evidence="2 3" key="1">
    <citation type="journal article" date="2024" name="G3 (Bethesda)">
        <title>Genome assembly of Hibiscus sabdariffa L. provides insights into metabolisms of medicinal natural products.</title>
        <authorList>
            <person name="Kim T."/>
        </authorList>
    </citation>
    <scope>NUCLEOTIDE SEQUENCE [LARGE SCALE GENOMIC DNA]</scope>
    <source>
        <strain evidence="2">TK-2024</strain>
        <tissue evidence="2">Old leaves</tissue>
    </source>
</reference>
<protein>
    <submittedName>
        <fullName evidence="2">Uncharacterized protein</fullName>
    </submittedName>
</protein>
<feature type="compositionally biased region" description="Basic and acidic residues" evidence="1">
    <location>
        <begin position="189"/>
        <end position="198"/>
    </location>
</feature>
<keyword evidence="3" id="KW-1185">Reference proteome</keyword>
<evidence type="ECO:0000313" key="3">
    <source>
        <dbReference type="Proteomes" id="UP001472677"/>
    </source>
</evidence>
<dbReference type="CDD" id="cd00303">
    <property type="entry name" value="retropepsin_like"/>
    <property type="match status" value="1"/>
</dbReference>
<organism evidence="2 3">
    <name type="scientific">Hibiscus sabdariffa</name>
    <name type="common">roselle</name>
    <dbReference type="NCBI Taxonomy" id="183260"/>
    <lineage>
        <taxon>Eukaryota</taxon>
        <taxon>Viridiplantae</taxon>
        <taxon>Streptophyta</taxon>
        <taxon>Embryophyta</taxon>
        <taxon>Tracheophyta</taxon>
        <taxon>Spermatophyta</taxon>
        <taxon>Magnoliopsida</taxon>
        <taxon>eudicotyledons</taxon>
        <taxon>Gunneridae</taxon>
        <taxon>Pentapetalae</taxon>
        <taxon>rosids</taxon>
        <taxon>malvids</taxon>
        <taxon>Malvales</taxon>
        <taxon>Malvaceae</taxon>
        <taxon>Malvoideae</taxon>
        <taxon>Hibiscus</taxon>
    </lineage>
</organism>
<dbReference type="EMBL" id="JBBPBM010000029">
    <property type="protein sequence ID" value="KAK8536041.1"/>
    <property type="molecule type" value="Genomic_DNA"/>
</dbReference>
<dbReference type="InterPro" id="IPR021109">
    <property type="entry name" value="Peptidase_aspartic_dom_sf"/>
</dbReference>
<dbReference type="PANTHER" id="PTHR33067">
    <property type="entry name" value="RNA-DIRECTED DNA POLYMERASE-RELATED"/>
    <property type="match status" value="1"/>
</dbReference>
<evidence type="ECO:0000313" key="2">
    <source>
        <dbReference type="EMBL" id="KAK8536041.1"/>
    </source>
</evidence>